<feature type="active site" description="Nucleophile" evidence="6">
    <location>
        <position position="110"/>
    </location>
</feature>
<dbReference type="NCBIfam" id="NF002938">
    <property type="entry name" value="PRK03592.1"/>
    <property type="match status" value="1"/>
</dbReference>
<keyword evidence="5 6" id="KW-0378">Hydrolase</keyword>
<evidence type="ECO:0000313" key="8">
    <source>
        <dbReference type="EMBL" id="ORA66413.1"/>
    </source>
</evidence>
<dbReference type="PANTHER" id="PTHR43329">
    <property type="entry name" value="EPOXIDE HYDROLASE"/>
    <property type="match status" value="1"/>
</dbReference>
<dbReference type="EC" id="3.8.1.5" evidence="4 6"/>
<evidence type="ECO:0000259" key="7">
    <source>
        <dbReference type="Pfam" id="PF00561"/>
    </source>
</evidence>
<dbReference type="Proteomes" id="UP000192772">
    <property type="component" value="Unassembled WGS sequence"/>
</dbReference>
<gene>
    <name evidence="6" type="primary">dhaA</name>
    <name evidence="8" type="ORF">BST23_09900</name>
</gene>
<dbReference type="HAMAP" id="MF_01231">
    <property type="entry name" value="Haloalk_dehal_type2"/>
    <property type="match status" value="1"/>
</dbReference>
<dbReference type="GO" id="GO:0018786">
    <property type="term" value="F:haloalkane dehalogenase activity"/>
    <property type="evidence" value="ECO:0007669"/>
    <property type="project" value="UniProtKB-UniRule"/>
</dbReference>
<evidence type="ECO:0000256" key="4">
    <source>
        <dbReference type="ARBA" id="ARBA00012065"/>
    </source>
</evidence>
<accession>A0A0M2ZFI6</accession>
<organism evidence="8 9">
    <name type="scientific">Mycolicibacterium elephantis</name>
    <dbReference type="NCBI Taxonomy" id="81858"/>
    <lineage>
        <taxon>Bacteria</taxon>
        <taxon>Bacillati</taxon>
        <taxon>Actinomycetota</taxon>
        <taxon>Actinomycetes</taxon>
        <taxon>Mycobacteriales</taxon>
        <taxon>Mycobacteriaceae</taxon>
        <taxon>Mycolicibacterium</taxon>
    </lineage>
</organism>
<evidence type="ECO:0000256" key="5">
    <source>
        <dbReference type="ARBA" id="ARBA00022801"/>
    </source>
</evidence>
<evidence type="ECO:0000256" key="1">
    <source>
        <dbReference type="ARBA" id="ARBA00001644"/>
    </source>
</evidence>
<dbReference type="InterPro" id="IPR029058">
    <property type="entry name" value="AB_hydrolase_fold"/>
</dbReference>
<dbReference type="EMBL" id="MVHP01000009">
    <property type="protein sequence ID" value="ORA66413.1"/>
    <property type="molecule type" value="Genomic_DNA"/>
</dbReference>
<comment type="catalytic activity">
    <reaction evidence="1 6">
        <text>1-haloalkane + H2O = a halide anion + a primary alcohol + H(+)</text>
        <dbReference type="Rhea" id="RHEA:19081"/>
        <dbReference type="ChEBI" id="CHEBI:15377"/>
        <dbReference type="ChEBI" id="CHEBI:15378"/>
        <dbReference type="ChEBI" id="CHEBI:15734"/>
        <dbReference type="ChEBI" id="CHEBI:16042"/>
        <dbReference type="ChEBI" id="CHEBI:18060"/>
        <dbReference type="EC" id="3.8.1.5"/>
    </reaction>
</comment>
<reference evidence="8 9" key="1">
    <citation type="submission" date="2017-02" db="EMBL/GenBank/DDBJ databases">
        <title>The new phylogeny of genus Mycobacterium.</title>
        <authorList>
            <person name="Tortoli E."/>
            <person name="Trovato A."/>
            <person name="Cirillo D.M."/>
        </authorList>
    </citation>
    <scope>NUCLEOTIDE SEQUENCE [LARGE SCALE GENOMIC DNA]</scope>
    <source>
        <strain evidence="8 9">FI-09383</strain>
    </source>
</reference>
<feature type="active site" description="Proton acceptor" evidence="6">
    <location>
        <position position="274"/>
    </location>
</feature>
<name>A0A0M2ZFI6_9MYCO</name>
<evidence type="ECO:0000256" key="3">
    <source>
        <dbReference type="ARBA" id="ARBA00011245"/>
    </source>
</evidence>
<evidence type="ECO:0000256" key="6">
    <source>
        <dbReference type="HAMAP-Rule" id="MF_01231"/>
    </source>
</evidence>
<feature type="active site" description="Proton donor" evidence="6">
    <location>
        <position position="134"/>
    </location>
</feature>
<dbReference type="PRINTS" id="PR00412">
    <property type="entry name" value="EPOXHYDRLASE"/>
</dbReference>
<comment type="similarity">
    <text evidence="2 6">Belongs to the haloalkane dehalogenase family. Type 2 subfamily.</text>
</comment>
<dbReference type="InterPro" id="IPR023594">
    <property type="entry name" value="Haloalkane_dehalogenase_2"/>
</dbReference>
<sequence length="299" mass="33516">MVGTQPYGQLRHTQVNGKRMAYVDEGVDADGWTIVFQHGNPTSSYLWRNVMPHVEGLGRLVACDLIGMGGSDKLDDSGPDRYHYAEQREYLFALWDALDLGDRVVLVLHDWGSALGFDWANQHRDRVAGIAYMEAIAMPINWADFPEPVRPLFQGFRSAEGEAMILEQNLFVEAVLPGAVQRTLTDEEMDYYRAPYRTAGEDRRPTLSWPRNIPIEGEPADVVATVEEFGQWLAHSEVPKLFVNAEPGAITRGRVRDFVRTWPNQTEVTVAGTHFIQEDSPDEIGQAVAAFVRALRAAS</sequence>
<proteinExistence type="inferred from homology"/>
<feature type="domain" description="AB hydrolase-1" evidence="7">
    <location>
        <begin position="33"/>
        <end position="279"/>
    </location>
</feature>
<dbReference type="SUPFAM" id="SSF53474">
    <property type="entry name" value="alpha/beta-Hydrolases"/>
    <property type="match status" value="1"/>
</dbReference>
<dbReference type="Gene3D" id="3.40.50.1820">
    <property type="entry name" value="alpha/beta hydrolase"/>
    <property type="match status" value="1"/>
</dbReference>
<comment type="subunit">
    <text evidence="3 6">Monomer.</text>
</comment>
<evidence type="ECO:0000313" key="9">
    <source>
        <dbReference type="Proteomes" id="UP000192772"/>
    </source>
</evidence>
<dbReference type="STRING" id="81858.BST23_09900"/>
<dbReference type="OrthoDB" id="812569at2"/>
<dbReference type="RefSeq" id="WP_046753737.1">
    <property type="nucleotide sequence ID" value="NZ_LBNO01000085.1"/>
</dbReference>
<evidence type="ECO:0000256" key="2">
    <source>
        <dbReference type="ARBA" id="ARBA00007213"/>
    </source>
</evidence>
<comment type="function">
    <text evidence="6">Catalyzes hydrolytic cleavage of carbon-halogen bonds in halogenated aliphatic compounds, leading to the formation of the corresponding primary alcohols, halide ions and protons.</text>
</comment>
<dbReference type="InterPro" id="IPR000639">
    <property type="entry name" value="Epox_hydrolase-like"/>
</dbReference>
<dbReference type="InterPro" id="IPR000073">
    <property type="entry name" value="AB_hydrolase_1"/>
</dbReference>
<dbReference type="AlphaFoldDB" id="A0A0M2ZFI6"/>
<protein>
    <recommendedName>
        <fullName evidence="4 6">Haloalkane dehalogenase</fullName>
        <ecNumber evidence="4 6">3.8.1.5</ecNumber>
    </recommendedName>
</protein>
<comment type="caution">
    <text evidence="8">The sequence shown here is derived from an EMBL/GenBank/DDBJ whole genome shotgun (WGS) entry which is preliminary data.</text>
</comment>
<dbReference type="Pfam" id="PF00561">
    <property type="entry name" value="Abhydrolase_1"/>
    <property type="match status" value="1"/>
</dbReference>